<sequence length="402" mass="43937">MTPSWHGPILVLLHSLTASSTNEFSLRRDPLGHDPQIEVVHLYQQFPVGVAVSRSGRPFTCYAPGLDALNVYNSSNDVYQVVELTGFDTDAPYPNASYNQPPGGAVDTSGPFPVSAGLPDYFVSIESIFIDYDDVLWVLDCGRVIYESVLLESTYGGPKLIAFDLATDTVIRTYVFSTEAVRPNSFLGDVRVDTVRRVAYLPDFSPDRNNAICVLDLDTGDAWRTLARDFMVTAMAGFVPFVQGFPLYAVKVSGSGQAIGPVTIPFGVDSVALSPDTDTLYYSTVGGRYLYSVPTDLLRNRNTPATEIVAAVRVLGEKGFAVGLTTDSLGFVYADCNEQDAVSRFDPDTGKVEVFVRDERIDFAAKLFAATDGYLYFDVTQFDKLPSVFRGQGPLTLVFSKI</sequence>
<evidence type="ECO:0000256" key="4">
    <source>
        <dbReference type="SAM" id="SignalP"/>
    </source>
</evidence>
<feature type="chain" id="PRO_5040505370" description="Major royal jelly protein" evidence="4">
    <location>
        <begin position="22"/>
        <end position="402"/>
    </location>
</feature>
<keyword evidence="4" id="KW-0732">Signal</keyword>
<gene>
    <name evidence="5" type="ORF">BEMITA_LOCUS11989</name>
</gene>
<feature type="signal peptide" evidence="4">
    <location>
        <begin position="1"/>
        <end position="21"/>
    </location>
</feature>
<evidence type="ECO:0000256" key="2">
    <source>
        <dbReference type="ARBA" id="ARBA00009127"/>
    </source>
</evidence>
<dbReference type="InterPro" id="IPR011042">
    <property type="entry name" value="6-blade_b-propeller_TolB-like"/>
</dbReference>
<evidence type="ECO:0000313" key="6">
    <source>
        <dbReference type="Proteomes" id="UP001152759"/>
    </source>
</evidence>
<proteinExistence type="inferred from homology"/>
<dbReference type="Pfam" id="PF03022">
    <property type="entry name" value="MRJP"/>
    <property type="match status" value="1"/>
</dbReference>
<evidence type="ECO:0000313" key="5">
    <source>
        <dbReference type="EMBL" id="CAH0393609.1"/>
    </source>
</evidence>
<dbReference type="EMBL" id="OU963868">
    <property type="protein sequence ID" value="CAH0393609.1"/>
    <property type="molecule type" value="Genomic_DNA"/>
</dbReference>
<reference evidence="5" key="1">
    <citation type="submission" date="2021-12" db="EMBL/GenBank/DDBJ databases">
        <authorList>
            <person name="King R."/>
        </authorList>
    </citation>
    <scope>NUCLEOTIDE SEQUENCE</scope>
</reference>
<accession>A0A9P0AII9</accession>
<comment type="similarity">
    <text evidence="2">Belongs to the major royal jelly protein family.</text>
</comment>
<dbReference type="PANTHER" id="PTHR10009:SF18">
    <property type="entry name" value="PROTEIN YELLOW-LIKE PROTEIN"/>
    <property type="match status" value="1"/>
</dbReference>
<dbReference type="InterPro" id="IPR017996">
    <property type="entry name" value="MRJP/yellow-related"/>
</dbReference>
<name>A0A9P0AII9_BEMTA</name>
<dbReference type="GO" id="GO:0005576">
    <property type="term" value="C:extracellular region"/>
    <property type="evidence" value="ECO:0007669"/>
    <property type="project" value="UniProtKB-SubCell"/>
</dbReference>
<dbReference type="PANTHER" id="PTHR10009">
    <property type="entry name" value="PROTEIN YELLOW-RELATED"/>
    <property type="match status" value="1"/>
</dbReference>
<protein>
    <recommendedName>
        <fullName evidence="7">Major royal jelly protein</fullName>
    </recommendedName>
</protein>
<comment type="subcellular location">
    <subcellularLocation>
        <location evidence="1">Secreted</location>
    </subcellularLocation>
</comment>
<evidence type="ECO:0000256" key="1">
    <source>
        <dbReference type="ARBA" id="ARBA00004613"/>
    </source>
</evidence>
<evidence type="ECO:0008006" key="7">
    <source>
        <dbReference type="Google" id="ProtNLM"/>
    </source>
</evidence>
<keyword evidence="3" id="KW-0964">Secreted</keyword>
<keyword evidence="6" id="KW-1185">Reference proteome</keyword>
<dbReference type="SUPFAM" id="SSF63825">
    <property type="entry name" value="YWTD domain"/>
    <property type="match status" value="1"/>
</dbReference>
<dbReference type="Proteomes" id="UP001152759">
    <property type="component" value="Chromosome 7"/>
</dbReference>
<dbReference type="AlphaFoldDB" id="A0A9P0AII9"/>
<dbReference type="Gene3D" id="2.120.10.30">
    <property type="entry name" value="TolB, C-terminal domain"/>
    <property type="match status" value="1"/>
</dbReference>
<evidence type="ECO:0000256" key="3">
    <source>
        <dbReference type="ARBA" id="ARBA00022525"/>
    </source>
</evidence>
<organism evidence="5 6">
    <name type="scientific">Bemisia tabaci</name>
    <name type="common">Sweetpotato whitefly</name>
    <name type="synonym">Aleurodes tabaci</name>
    <dbReference type="NCBI Taxonomy" id="7038"/>
    <lineage>
        <taxon>Eukaryota</taxon>
        <taxon>Metazoa</taxon>
        <taxon>Ecdysozoa</taxon>
        <taxon>Arthropoda</taxon>
        <taxon>Hexapoda</taxon>
        <taxon>Insecta</taxon>
        <taxon>Pterygota</taxon>
        <taxon>Neoptera</taxon>
        <taxon>Paraneoptera</taxon>
        <taxon>Hemiptera</taxon>
        <taxon>Sternorrhyncha</taxon>
        <taxon>Aleyrodoidea</taxon>
        <taxon>Aleyrodidae</taxon>
        <taxon>Aleyrodinae</taxon>
        <taxon>Bemisia</taxon>
    </lineage>
</organism>